<keyword evidence="2" id="KW-1185">Reference proteome</keyword>
<evidence type="ECO:0000313" key="2">
    <source>
        <dbReference type="Proteomes" id="UP000623467"/>
    </source>
</evidence>
<organism evidence="1 2">
    <name type="scientific">Mycena sanguinolenta</name>
    <dbReference type="NCBI Taxonomy" id="230812"/>
    <lineage>
        <taxon>Eukaryota</taxon>
        <taxon>Fungi</taxon>
        <taxon>Dikarya</taxon>
        <taxon>Basidiomycota</taxon>
        <taxon>Agaricomycotina</taxon>
        <taxon>Agaricomycetes</taxon>
        <taxon>Agaricomycetidae</taxon>
        <taxon>Agaricales</taxon>
        <taxon>Marasmiineae</taxon>
        <taxon>Mycenaceae</taxon>
        <taxon>Mycena</taxon>
    </lineage>
</organism>
<sequence length="185" mass="21580">MKYVRPIPPHCVLILERLRYLELVVLSANNLKAEIFLKAHGRKLVELHIPYDNLRTATFKLLELGPSLHSLSLIGDSYTSNIPVVDALSSSREVPSLVKLALDSVQIRTKYDKEKIAAWEKFFMHFEPKWLPNLREIKVAGCQWPQNERDIAKSFWVRWAEILLQHRISLTDKTGTKWRLRLKVK</sequence>
<accession>A0A8H6YJG6</accession>
<dbReference type="SUPFAM" id="SSF52047">
    <property type="entry name" value="RNI-like"/>
    <property type="match status" value="1"/>
</dbReference>
<reference evidence="1" key="1">
    <citation type="submission" date="2020-05" db="EMBL/GenBank/DDBJ databases">
        <title>Mycena genomes resolve the evolution of fungal bioluminescence.</title>
        <authorList>
            <person name="Tsai I.J."/>
        </authorList>
    </citation>
    <scope>NUCLEOTIDE SEQUENCE</scope>
    <source>
        <strain evidence="1">160909Yilan</strain>
    </source>
</reference>
<name>A0A8H6YJG6_9AGAR</name>
<dbReference type="Proteomes" id="UP000623467">
    <property type="component" value="Unassembled WGS sequence"/>
</dbReference>
<comment type="caution">
    <text evidence="1">The sequence shown here is derived from an EMBL/GenBank/DDBJ whole genome shotgun (WGS) entry which is preliminary data.</text>
</comment>
<protein>
    <submittedName>
        <fullName evidence="1">F-box domain-containing protein</fullName>
    </submittedName>
</protein>
<evidence type="ECO:0000313" key="1">
    <source>
        <dbReference type="EMBL" id="KAF7359045.1"/>
    </source>
</evidence>
<gene>
    <name evidence="1" type="ORF">MSAN_01245400</name>
</gene>
<proteinExistence type="predicted"/>
<dbReference type="OrthoDB" id="3048343at2759"/>
<dbReference type="AlphaFoldDB" id="A0A8H6YJG6"/>
<dbReference type="EMBL" id="JACAZH010000009">
    <property type="protein sequence ID" value="KAF7359045.1"/>
    <property type="molecule type" value="Genomic_DNA"/>
</dbReference>